<evidence type="ECO:0000256" key="1">
    <source>
        <dbReference type="ARBA" id="ARBA00010541"/>
    </source>
</evidence>
<comment type="similarity">
    <text evidence="1">Belongs to the peptidase S1C family.</text>
</comment>
<proteinExistence type="inferred from homology"/>
<dbReference type="AlphaFoldDB" id="A0A1F5SYP6"/>
<feature type="domain" description="PDZ" evidence="5">
    <location>
        <begin position="300"/>
        <end position="374"/>
    </location>
</feature>
<keyword evidence="4" id="KW-0812">Transmembrane</keyword>
<dbReference type="InterPro" id="IPR036034">
    <property type="entry name" value="PDZ_sf"/>
</dbReference>
<name>A0A1F5SYP6_9BACT</name>
<gene>
    <name evidence="6" type="ORF">A2478_04820</name>
</gene>
<dbReference type="PRINTS" id="PR00834">
    <property type="entry name" value="PROTEASES2C"/>
</dbReference>
<dbReference type="Gene3D" id="2.40.10.10">
    <property type="entry name" value="Trypsin-like serine proteases"/>
    <property type="match status" value="2"/>
</dbReference>
<keyword evidence="3" id="KW-0378">Hydrolase</keyword>
<dbReference type="SUPFAM" id="SSF50156">
    <property type="entry name" value="PDZ domain-like"/>
    <property type="match status" value="1"/>
</dbReference>
<evidence type="ECO:0000313" key="6">
    <source>
        <dbReference type="EMBL" id="OGF31779.1"/>
    </source>
</evidence>
<evidence type="ECO:0000256" key="3">
    <source>
        <dbReference type="ARBA" id="ARBA00022801"/>
    </source>
</evidence>
<keyword evidence="2" id="KW-0645">Protease</keyword>
<dbReference type="InterPro" id="IPR009003">
    <property type="entry name" value="Peptidase_S1_PA"/>
</dbReference>
<feature type="transmembrane region" description="Helical" evidence="4">
    <location>
        <begin position="12"/>
        <end position="36"/>
    </location>
</feature>
<dbReference type="InterPro" id="IPR043504">
    <property type="entry name" value="Peptidase_S1_PA_chymotrypsin"/>
</dbReference>
<dbReference type="InterPro" id="IPR001940">
    <property type="entry name" value="Peptidase_S1C"/>
</dbReference>
<evidence type="ECO:0000259" key="5">
    <source>
        <dbReference type="Pfam" id="PF13180"/>
    </source>
</evidence>
<comment type="caution">
    <text evidence="6">The sequence shown here is derived from an EMBL/GenBank/DDBJ whole genome shotgun (WGS) entry which is preliminary data.</text>
</comment>
<protein>
    <recommendedName>
        <fullName evidence="5">PDZ domain-containing protein</fullName>
    </recommendedName>
</protein>
<reference evidence="6 7" key="1">
    <citation type="journal article" date="2016" name="Nat. Commun.">
        <title>Thousands of microbial genomes shed light on interconnected biogeochemical processes in an aquifer system.</title>
        <authorList>
            <person name="Anantharaman K."/>
            <person name="Brown C.T."/>
            <person name="Hug L.A."/>
            <person name="Sharon I."/>
            <person name="Castelle C.J."/>
            <person name="Probst A.J."/>
            <person name="Thomas B.C."/>
            <person name="Singh A."/>
            <person name="Wilkins M.J."/>
            <person name="Karaoz U."/>
            <person name="Brodie E.L."/>
            <person name="Williams K.H."/>
            <person name="Hubbard S.S."/>
            <person name="Banfield J.F."/>
        </authorList>
    </citation>
    <scope>NUCLEOTIDE SEQUENCE [LARGE SCALE GENOMIC DNA]</scope>
</reference>
<dbReference type="PANTHER" id="PTHR22939:SF129">
    <property type="entry name" value="SERINE PROTEASE HTRA2, MITOCHONDRIAL"/>
    <property type="match status" value="1"/>
</dbReference>
<dbReference type="Gene3D" id="2.30.42.10">
    <property type="match status" value="1"/>
</dbReference>
<dbReference type="Proteomes" id="UP000179001">
    <property type="component" value="Unassembled WGS sequence"/>
</dbReference>
<dbReference type="GO" id="GO:0004252">
    <property type="term" value="F:serine-type endopeptidase activity"/>
    <property type="evidence" value="ECO:0007669"/>
    <property type="project" value="InterPro"/>
</dbReference>
<dbReference type="EMBL" id="MFGJ01000007">
    <property type="protein sequence ID" value="OGF31779.1"/>
    <property type="molecule type" value="Genomic_DNA"/>
</dbReference>
<accession>A0A1F5SYP6</accession>
<keyword evidence="4" id="KW-0472">Membrane</keyword>
<keyword evidence="4" id="KW-1133">Transmembrane helix</keyword>
<dbReference type="PANTHER" id="PTHR22939">
    <property type="entry name" value="SERINE PROTEASE FAMILY S1C HTRA-RELATED"/>
    <property type="match status" value="1"/>
</dbReference>
<evidence type="ECO:0000256" key="2">
    <source>
        <dbReference type="ARBA" id="ARBA00022670"/>
    </source>
</evidence>
<dbReference type="SUPFAM" id="SSF50494">
    <property type="entry name" value="Trypsin-like serine proteases"/>
    <property type="match status" value="1"/>
</dbReference>
<dbReference type="Pfam" id="PF13365">
    <property type="entry name" value="Trypsin_2"/>
    <property type="match status" value="1"/>
</dbReference>
<organism evidence="6 7">
    <name type="scientific">Candidatus Falkowbacteria bacterium RIFOXYC2_FULL_36_12</name>
    <dbReference type="NCBI Taxonomy" id="1798002"/>
    <lineage>
        <taxon>Bacteria</taxon>
        <taxon>Candidatus Falkowiibacteriota</taxon>
    </lineage>
</organism>
<dbReference type="GO" id="GO:0006508">
    <property type="term" value="P:proteolysis"/>
    <property type="evidence" value="ECO:0007669"/>
    <property type="project" value="UniProtKB-KW"/>
</dbReference>
<sequence length="378" mass="41624">MATQKQSKTLRISLVLSLIVAVLFGFLAGIVGELWINNFLAPDVQFKNYRDLTTRLDDLIASKNRELKDILTDYDFSYQKVVENIQPVTVRFYNYKKSGNRLENIYLDDQSLGGGFILTSDGWLVTNQNVITDPKKPYSVQIGNKVYEVNTIFADTLTEVILVKIDANNLPVADLGSSNSLISSQTVLLSALGGNVVRTTVKNLNYADINSSTDLIQSSENYYRYVLLDGSFDKIYLGSPIVGLSGKIIGLLLSSDGLVLPIDNLANVMKSIVQKGEVERSFLGVNYLDLQLVPNFDVNTTKGAYLISGSRPAVIPDSPASKVGLKAGDIIIKVESDEVNEKNSLTRLIQDYQIGADIQLTIIRDGAEQKVNVVLEKL</sequence>
<evidence type="ECO:0000256" key="4">
    <source>
        <dbReference type="SAM" id="Phobius"/>
    </source>
</evidence>
<dbReference type="InterPro" id="IPR001478">
    <property type="entry name" value="PDZ"/>
</dbReference>
<dbReference type="Pfam" id="PF13180">
    <property type="entry name" value="PDZ_2"/>
    <property type="match status" value="1"/>
</dbReference>
<evidence type="ECO:0000313" key="7">
    <source>
        <dbReference type="Proteomes" id="UP000179001"/>
    </source>
</evidence>
<dbReference type="STRING" id="1798002.A2478_04820"/>